<evidence type="ECO:0000313" key="3">
    <source>
        <dbReference type="EMBL" id="CEL65931.1"/>
    </source>
</evidence>
<keyword evidence="1" id="KW-0732">Signal</keyword>
<dbReference type="VEuPathDB" id="ToxoDB:NCLIV_017620"/>
<reference evidence="4" key="3">
    <citation type="journal article" date="2012" name="PLoS Pathog.">
        <title>Comparative genomics of the apicomplexan parasites Toxoplasma gondii and Neospora caninum: Coccidia differing in host range and transmission strategy.</title>
        <authorList>
            <person name="Reid A.J."/>
            <person name="Vermont S.J."/>
            <person name="Cotton J.A."/>
            <person name="Harris D."/>
            <person name="Hill-Cawthorne G.A."/>
            <person name="Konen-Waisman S."/>
            <person name="Latham S.M."/>
            <person name="Mourier T."/>
            <person name="Norton R."/>
            <person name="Quail M.A."/>
            <person name="Sanders M."/>
            <person name="Shanmugam D."/>
            <person name="Sohal A."/>
            <person name="Wasmuth J.D."/>
            <person name="Brunk B."/>
            <person name="Grigg M.E."/>
            <person name="Howard J.C."/>
            <person name="Parkinson J."/>
            <person name="Roos D.S."/>
            <person name="Trees A.J."/>
            <person name="Berriman M."/>
            <person name="Pain A."/>
            <person name="Wastling J.M."/>
        </authorList>
    </citation>
    <scope>NUCLEOTIDE SEQUENCE [LARGE SCALE GENOMIC DNA]</scope>
    <source>
        <strain evidence="4">Liverpool</strain>
    </source>
</reference>
<dbReference type="AlphaFoldDB" id="F0VE27"/>
<name>F0VE27_NEOCL</name>
<dbReference type="OrthoDB" id="332993at2759"/>
<reference evidence="3" key="4">
    <citation type="journal article" date="2015" name="PLoS ONE">
        <title>Comprehensive Evaluation of Toxoplasma gondii VEG and Neospora caninum LIV Genomes with Tachyzoite Stage Transcriptome and Proteome Defines Novel Transcript Features.</title>
        <authorList>
            <person name="Ramaprasad A."/>
            <person name="Mourier T."/>
            <person name="Naeem R."/>
            <person name="Malas T.B."/>
            <person name="Moussa E."/>
            <person name="Panigrahi A."/>
            <person name="Vermont S.J."/>
            <person name="Otto T.D."/>
            <person name="Wastling J."/>
            <person name="Pain A."/>
        </authorList>
    </citation>
    <scope>NUCLEOTIDE SEQUENCE</scope>
    <source>
        <strain evidence="3">Liverpool</strain>
    </source>
</reference>
<proteinExistence type="predicted"/>
<keyword evidence="4" id="KW-1185">Reference proteome</keyword>
<sequence>MGISNIFFLFLVCGVTARAYRVLPGHQAPADAQLLESPLYGPLSGVAFHLIMISVSVPRAQRQALNDEALTKLLDSFETRTNRLKPLLENVFVLLSKKSPARSDIEMLQTDFDAIQSIFSQDNKSPQGLCGSLLLHVREGLQEAAGLHSAGVSRLESIPSVITDFITADYLPGAERVYNLNRKLNDFDYGKPHDDSFSDKLYSDWQKAHTGIQRSGEKILALIAKVKNSIPRIPAPDEQERLAAASYFMPKTQNWQTLQYRLNEAEKMATEVVHNMRPTKPKPGKVVQLNLAEVIFAFCV</sequence>
<gene>
    <name evidence="3" type="ORF">BN1204_017620</name>
    <name evidence="2" type="ORF">NCLIV_017620</name>
</gene>
<dbReference type="GeneID" id="13444677"/>
<dbReference type="Proteomes" id="UP000007494">
    <property type="component" value="Chromosome VI"/>
</dbReference>
<accession>F0VE27</accession>
<evidence type="ECO:0000313" key="2">
    <source>
        <dbReference type="EMBL" id="CBZ51970.1"/>
    </source>
</evidence>
<dbReference type="EMBL" id="LN714480">
    <property type="protein sequence ID" value="CEL65931.1"/>
    <property type="molecule type" value="Genomic_DNA"/>
</dbReference>
<reference evidence="2" key="2">
    <citation type="submission" date="2011-03" db="EMBL/GenBank/DDBJ databases">
        <title>Comparative genomics and transcriptomics of Neospora caninum and Toxoplasma gondii.</title>
        <authorList>
            <person name="Reid A.J."/>
            <person name="Sohal A."/>
            <person name="Harris D."/>
            <person name="Quail M."/>
            <person name="Sanders M."/>
            <person name="Berriman M."/>
            <person name="Wastling J.M."/>
            <person name="Pain A."/>
        </authorList>
    </citation>
    <scope>NUCLEOTIDE SEQUENCE</scope>
    <source>
        <strain evidence="2">Liverpool</strain>
    </source>
</reference>
<feature type="chain" id="PRO_5007655065" evidence="1">
    <location>
        <begin position="20"/>
        <end position="300"/>
    </location>
</feature>
<dbReference type="InParanoid" id="F0VE27"/>
<dbReference type="RefSeq" id="XP_003882003.1">
    <property type="nucleotide sequence ID" value="XM_003881954.1"/>
</dbReference>
<dbReference type="eggNOG" id="ENOG502QZI4">
    <property type="taxonomic scope" value="Eukaryota"/>
</dbReference>
<reference evidence="2" key="1">
    <citation type="submission" date="2011-02" db="EMBL/GenBank/DDBJ databases">
        <authorList>
            <person name="Aslett M."/>
        </authorList>
    </citation>
    <scope>NUCLEOTIDE SEQUENCE</scope>
    <source>
        <strain evidence="2">Liverpool</strain>
    </source>
</reference>
<protein>
    <submittedName>
        <fullName evidence="2">Uncharacterized protein</fullName>
    </submittedName>
</protein>
<dbReference type="OMA" id="EMLQTDF"/>
<feature type="signal peptide" evidence="1">
    <location>
        <begin position="1"/>
        <end position="19"/>
    </location>
</feature>
<organism evidence="2 4">
    <name type="scientific">Neospora caninum (strain Liverpool)</name>
    <dbReference type="NCBI Taxonomy" id="572307"/>
    <lineage>
        <taxon>Eukaryota</taxon>
        <taxon>Sar</taxon>
        <taxon>Alveolata</taxon>
        <taxon>Apicomplexa</taxon>
        <taxon>Conoidasida</taxon>
        <taxon>Coccidia</taxon>
        <taxon>Eucoccidiorida</taxon>
        <taxon>Eimeriorina</taxon>
        <taxon>Sarcocystidae</taxon>
        <taxon>Neospora</taxon>
    </lineage>
</organism>
<evidence type="ECO:0000256" key="1">
    <source>
        <dbReference type="SAM" id="SignalP"/>
    </source>
</evidence>
<evidence type="ECO:0000313" key="4">
    <source>
        <dbReference type="Proteomes" id="UP000007494"/>
    </source>
</evidence>
<dbReference type="EMBL" id="FR823387">
    <property type="protein sequence ID" value="CBZ51970.1"/>
    <property type="molecule type" value="Genomic_DNA"/>
</dbReference>